<keyword evidence="7 8" id="KW-0807">Transducer</keyword>
<dbReference type="Proteomes" id="UP001652622">
    <property type="component" value="Unplaced"/>
</dbReference>
<comment type="subcellular location">
    <subcellularLocation>
        <location evidence="1">Membrane</location>
        <topology evidence="1">Multi-pass membrane protein</topology>
    </subcellularLocation>
</comment>
<dbReference type="PRINTS" id="PR00237">
    <property type="entry name" value="GPCRRHODOPSN"/>
</dbReference>
<keyword evidence="2 8" id="KW-0812">Transmembrane</keyword>
<keyword evidence="4 8" id="KW-0297">G-protein coupled receptor</keyword>
<reference evidence="12" key="1">
    <citation type="submission" date="2025-08" db="UniProtKB">
        <authorList>
            <consortium name="RefSeq"/>
        </authorList>
    </citation>
    <scope>IDENTIFICATION</scope>
    <source>
        <tissue evidence="12">Blood</tissue>
    </source>
</reference>
<feature type="transmembrane region" description="Helical" evidence="9">
    <location>
        <begin position="74"/>
        <end position="98"/>
    </location>
</feature>
<feature type="transmembrane region" description="Helical" evidence="9">
    <location>
        <begin position="318"/>
        <end position="343"/>
    </location>
</feature>
<keyword evidence="6 8" id="KW-0675">Receptor</keyword>
<feature type="transmembrane region" description="Helical" evidence="9">
    <location>
        <begin position="249"/>
        <end position="271"/>
    </location>
</feature>
<evidence type="ECO:0000259" key="10">
    <source>
        <dbReference type="PROSITE" id="PS50262"/>
    </source>
</evidence>
<name>A0ABM3YNJ2_PANGU</name>
<accession>A0ABM3YNJ2</accession>
<feature type="transmembrane region" description="Helical" evidence="9">
    <location>
        <begin position="136"/>
        <end position="161"/>
    </location>
</feature>
<evidence type="ECO:0000256" key="6">
    <source>
        <dbReference type="ARBA" id="ARBA00023170"/>
    </source>
</evidence>
<dbReference type="RefSeq" id="XP_060537691.1">
    <property type="nucleotide sequence ID" value="XM_060681708.1"/>
</dbReference>
<feature type="transmembrane region" description="Helical" evidence="9">
    <location>
        <begin position="173"/>
        <end position="194"/>
    </location>
</feature>
<gene>
    <name evidence="12" type="primary">LOC132709051</name>
</gene>
<organism evidence="11 12">
    <name type="scientific">Pantherophis guttatus</name>
    <name type="common">Corn snake</name>
    <name type="synonym">Elaphe guttata</name>
    <dbReference type="NCBI Taxonomy" id="94885"/>
    <lineage>
        <taxon>Eukaryota</taxon>
        <taxon>Metazoa</taxon>
        <taxon>Chordata</taxon>
        <taxon>Craniata</taxon>
        <taxon>Vertebrata</taxon>
        <taxon>Euteleostomi</taxon>
        <taxon>Lepidosauria</taxon>
        <taxon>Squamata</taxon>
        <taxon>Bifurcata</taxon>
        <taxon>Unidentata</taxon>
        <taxon>Episquamata</taxon>
        <taxon>Toxicofera</taxon>
        <taxon>Serpentes</taxon>
        <taxon>Colubroidea</taxon>
        <taxon>Colubridae</taxon>
        <taxon>Colubrinae</taxon>
        <taxon>Pantherophis</taxon>
    </lineage>
</organism>
<feature type="transmembrane region" description="Helical" evidence="9">
    <location>
        <begin position="206"/>
        <end position="229"/>
    </location>
</feature>
<dbReference type="PANTHER" id="PTHR11334">
    <property type="entry name" value="MAS-RELATED G-PROTEIN COUPLED RECEPTOR"/>
    <property type="match status" value="1"/>
</dbReference>
<feature type="transmembrane region" description="Helical" evidence="9">
    <location>
        <begin position="283"/>
        <end position="306"/>
    </location>
</feature>
<dbReference type="SUPFAM" id="SSF81321">
    <property type="entry name" value="Family A G protein-coupled receptor-like"/>
    <property type="match status" value="2"/>
</dbReference>
<protein>
    <submittedName>
        <fullName evidence="12">Mas-related G-protein coupled receptor member D-like</fullName>
    </submittedName>
</protein>
<dbReference type="InterPro" id="IPR017452">
    <property type="entry name" value="GPCR_Rhodpsn_7TM"/>
</dbReference>
<evidence type="ECO:0000313" key="11">
    <source>
        <dbReference type="Proteomes" id="UP001652622"/>
    </source>
</evidence>
<dbReference type="InterPro" id="IPR026234">
    <property type="entry name" value="MRGPCRFAMILY"/>
</dbReference>
<dbReference type="GeneID" id="132709051"/>
<evidence type="ECO:0000256" key="5">
    <source>
        <dbReference type="ARBA" id="ARBA00023136"/>
    </source>
</evidence>
<keyword evidence="3 9" id="KW-1133">Transmembrane helix</keyword>
<evidence type="ECO:0000256" key="1">
    <source>
        <dbReference type="ARBA" id="ARBA00004141"/>
    </source>
</evidence>
<evidence type="ECO:0000313" key="12">
    <source>
        <dbReference type="RefSeq" id="XP_060537691.1"/>
    </source>
</evidence>
<dbReference type="PRINTS" id="PR02108">
    <property type="entry name" value="MRGPCRFAMILY"/>
</dbReference>
<keyword evidence="11" id="KW-1185">Reference proteome</keyword>
<dbReference type="PROSITE" id="PS00237">
    <property type="entry name" value="G_PROTEIN_RECEP_F1_1"/>
    <property type="match status" value="1"/>
</dbReference>
<evidence type="ECO:0000256" key="3">
    <source>
        <dbReference type="ARBA" id="ARBA00022989"/>
    </source>
</evidence>
<feature type="domain" description="G-protein coupled receptors family 1 profile" evidence="10">
    <location>
        <begin position="153"/>
        <end position="345"/>
    </location>
</feature>
<proteinExistence type="inferred from homology"/>
<dbReference type="PANTHER" id="PTHR11334:SF69">
    <property type="entry name" value="G-PROTEIN COUPLED RECEPTORS FAMILY 1 PROFILE DOMAIN-CONTAINING PROTEIN"/>
    <property type="match status" value="1"/>
</dbReference>
<dbReference type="Gene3D" id="1.20.1070.10">
    <property type="entry name" value="Rhodopsin 7-helix transmembrane proteins"/>
    <property type="match status" value="2"/>
</dbReference>
<evidence type="ECO:0000256" key="8">
    <source>
        <dbReference type="RuleBase" id="RU000688"/>
    </source>
</evidence>
<sequence length="415" mass="47220">MNSSLGDLDAAENYYEYNNSNDLYVYAEGITPFDLGGIALMAIILITCCIGLVGNGYIIWLLGFQSKRNGFTTFILNLAIADFGYLASTFIYDIQLFFLFSRNLGDLDATENYYRYKNTRDSYENAREIIPFDLGWIALMGITFITCCVGFVGNGYIIWLLGFQIKRNCFTTFIFNLAFADFGFLASIVIYVIHQFTYFLRGNIQFHFFAFFSHMMYISSNFLLMAISIDRCVAVLFPIWHHCSRPKHLSSTVCILLWTSSFLLSGIMRIIKVFVNYRPLNFHFIVTAIVCLPLITLSTVVLFIQVCLKLKQKNQGRLLLMILITLLCFLILAFPLSVFAMIISFSSSKADDQLEYWSDRLERSKEIWTAALGRCLGSGAFGLAKPVNPTGGGLEEPIAALLGREIWRVWRRIPS</sequence>
<keyword evidence="5 9" id="KW-0472">Membrane</keyword>
<comment type="similarity">
    <text evidence="8">Belongs to the G-protein coupled receptor 1 family.</text>
</comment>
<evidence type="ECO:0000256" key="4">
    <source>
        <dbReference type="ARBA" id="ARBA00023040"/>
    </source>
</evidence>
<evidence type="ECO:0000256" key="2">
    <source>
        <dbReference type="ARBA" id="ARBA00022692"/>
    </source>
</evidence>
<evidence type="ECO:0000256" key="9">
    <source>
        <dbReference type="SAM" id="Phobius"/>
    </source>
</evidence>
<dbReference type="PROSITE" id="PS50262">
    <property type="entry name" value="G_PROTEIN_RECEP_F1_2"/>
    <property type="match status" value="1"/>
</dbReference>
<evidence type="ECO:0000256" key="7">
    <source>
        <dbReference type="ARBA" id="ARBA00023224"/>
    </source>
</evidence>
<feature type="transmembrane region" description="Helical" evidence="9">
    <location>
        <begin position="38"/>
        <end position="62"/>
    </location>
</feature>
<dbReference type="Pfam" id="PF00001">
    <property type="entry name" value="7tm_1"/>
    <property type="match status" value="1"/>
</dbReference>
<dbReference type="InterPro" id="IPR000276">
    <property type="entry name" value="GPCR_Rhodpsn"/>
</dbReference>